<protein>
    <submittedName>
        <fullName evidence="2">Uncharacterized protein</fullName>
    </submittedName>
</protein>
<sequence length="618" mass="70460">MAATDNEKKALARALEIIKSAQQAAEPKWTERQFYLNMYHSYDEKLKRKQWHQTKFAHSFPFFTIETKASFYFEGVFGQNNQGIWQVHPWSEESLGTAQTISKMLKAQVDSSDFYRDFYLGCKSMEILGDWFIENIWDYQEEFVQQPDAIKIGFDGQIQRPIIQRQAQSPIRITTKNQPDARTLYTNSVWPDPKATSIRNARFLCIRREYPYSYLKKMQDEFNRYINVDMILQDGNAQLPKIKTDYYDIEPYSPEFKSNNATRNLNIKNPFDQEDPIIEVLEIKDLRTGEIESIANRRVYMGRIVDVVKNNITHIPSNQEMDKFYGTSTFRAIAPLWRLINQYQCLEADNMLMHHRGYTKVLRDAGNDVQEQLENLRPGSIITTNNLGSIAHEQPPLFSTLALQAKEGLISQAFQPMGLNEILQGATPSSNIRSSGQFQQLANFGAKIMSQGIRNIQQGLEQVGRNWVRYNYRFMDMDQTIPVIGNSGTELVTVQQGDIPPLANISVRLSADLESQKETKLQQMLTAINLAQQVPGFAFARSMKEWFREQGSFENPDRLFLIPDEQSAAMTLAQFGMGGPQGPANVQQEPGLSGQAAPPQPGQLAGGNTNVQPQEVGM</sequence>
<accession>A0A6J5MK24</accession>
<proteinExistence type="predicted"/>
<evidence type="ECO:0000256" key="1">
    <source>
        <dbReference type="SAM" id="MobiDB-lite"/>
    </source>
</evidence>
<gene>
    <name evidence="2" type="ORF">UFOVP455_10</name>
</gene>
<name>A0A6J5MK24_9CAUD</name>
<organism evidence="2">
    <name type="scientific">uncultured Caudovirales phage</name>
    <dbReference type="NCBI Taxonomy" id="2100421"/>
    <lineage>
        <taxon>Viruses</taxon>
        <taxon>Duplodnaviria</taxon>
        <taxon>Heunggongvirae</taxon>
        <taxon>Uroviricota</taxon>
        <taxon>Caudoviricetes</taxon>
        <taxon>Peduoviridae</taxon>
        <taxon>Maltschvirus</taxon>
        <taxon>Maltschvirus maltsch</taxon>
    </lineage>
</organism>
<reference evidence="2" key="1">
    <citation type="submission" date="2020-04" db="EMBL/GenBank/DDBJ databases">
        <authorList>
            <person name="Chiriac C."/>
            <person name="Salcher M."/>
            <person name="Ghai R."/>
            <person name="Kavagutti S V."/>
        </authorList>
    </citation>
    <scope>NUCLEOTIDE SEQUENCE</scope>
</reference>
<feature type="region of interest" description="Disordered" evidence="1">
    <location>
        <begin position="576"/>
        <end position="618"/>
    </location>
</feature>
<feature type="compositionally biased region" description="Polar residues" evidence="1">
    <location>
        <begin position="606"/>
        <end position="618"/>
    </location>
</feature>
<dbReference type="EMBL" id="LR796427">
    <property type="protein sequence ID" value="CAB4143909.1"/>
    <property type="molecule type" value="Genomic_DNA"/>
</dbReference>
<evidence type="ECO:0000313" key="2">
    <source>
        <dbReference type="EMBL" id="CAB4143909.1"/>
    </source>
</evidence>